<protein>
    <submittedName>
        <fullName evidence="1">Uncharacterized protein</fullName>
    </submittedName>
</protein>
<sequence>MHLTSLASNIFGLGKIGISLHWHGIKQMHMHMSAQTLCKAYELNSK</sequence>
<name>A0A2P2IRV0_RHIMU</name>
<evidence type="ECO:0000313" key="1">
    <source>
        <dbReference type="EMBL" id="MBW83920.1"/>
    </source>
</evidence>
<accession>A0A2P2IRV0</accession>
<reference evidence="1" key="1">
    <citation type="submission" date="2018-02" db="EMBL/GenBank/DDBJ databases">
        <title>Rhizophora mucronata_Transcriptome.</title>
        <authorList>
            <person name="Meera S.P."/>
            <person name="Sreeshan A."/>
            <person name="Augustine A."/>
        </authorList>
    </citation>
    <scope>NUCLEOTIDE SEQUENCE</scope>
    <source>
        <tissue evidence="1">Leaf</tissue>
    </source>
</reference>
<proteinExistence type="predicted"/>
<organism evidence="1">
    <name type="scientific">Rhizophora mucronata</name>
    <name type="common">Asiatic mangrove</name>
    <dbReference type="NCBI Taxonomy" id="61149"/>
    <lineage>
        <taxon>Eukaryota</taxon>
        <taxon>Viridiplantae</taxon>
        <taxon>Streptophyta</taxon>
        <taxon>Embryophyta</taxon>
        <taxon>Tracheophyta</taxon>
        <taxon>Spermatophyta</taxon>
        <taxon>Magnoliopsida</taxon>
        <taxon>eudicotyledons</taxon>
        <taxon>Gunneridae</taxon>
        <taxon>Pentapetalae</taxon>
        <taxon>rosids</taxon>
        <taxon>fabids</taxon>
        <taxon>Malpighiales</taxon>
        <taxon>Rhizophoraceae</taxon>
        <taxon>Rhizophora</taxon>
    </lineage>
</organism>
<dbReference type="AlphaFoldDB" id="A0A2P2IRV0"/>
<dbReference type="EMBL" id="GGEC01003437">
    <property type="protein sequence ID" value="MBW83920.1"/>
    <property type="molecule type" value="Transcribed_RNA"/>
</dbReference>